<keyword evidence="10" id="KW-0418">Kinase</keyword>
<dbReference type="InterPro" id="IPR003661">
    <property type="entry name" value="HisK_dim/P_dom"/>
</dbReference>
<evidence type="ECO:0000256" key="3">
    <source>
        <dbReference type="ARBA" id="ARBA00012438"/>
    </source>
</evidence>
<comment type="subcellular location">
    <subcellularLocation>
        <location evidence="2">Cell inner membrane</location>
        <topology evidence="2">Multi-pass membrane protein</topology>
    </subcellularLocation>
</comment>
<evidence type="ECO:0000259" key="16">
    <source>
        <dbReference type="PROSITE" id="PS50109"/>
    </source>
</evidence>
<evidence type="ECO:0000256" key="12">
    <source>
        <dbReference type="ARBA" id="ARBA00022989"/>
    </source>
</evidence>
<keyword evidence="13" id="KW-0902">Two-component regulatory system</keyword>
<dbReference type="Pfam" id="PF02518">
    <property type="entry name" value="HATPase_c"/>
    <property type="match status" value="1"/>
</dbReference>
<protein>
    <recommendedName>
        <fullName evidence="3">histidine kinase</fullName>
        <ecNumber evidence="3">2.7.13.3</ecNumber>
    </recommendedName>
</protein>
<dbReference type="InterPro" id="IPR003660">
    <property type="entry name" value="HAMP_dom"/>
</dbReference>
<dbReference type="Proteomes" id="UP001499959">
    <property type="component" value="Unassembled WGS sequence"/>
</dbReference>
<dbReference type="RefSeq" id="WP_345301962.1">
    <property type="nucleotide sequence ID" value="NZ_BAABJE010000001.1"/>
</dbReference>
<comment type="catalytic activity">
    <reaction evidence="1">
        <text>ATP + protein L-histidine = ADP + protein N-phospho-L-histidine.</text>
        <dbReference type="EC" id="2.7.13.3"/>
    </reaction>
</comment>
<reference evidence="19" key="1">
    <citation type="journal article" date="2019" name="Int. J. Syst. Evol. Microbiol.">
        <title>The Global Catalogue of Microorganisms (GCM) 10K type strain sequencing project: providing services to taxonomists for standard genome sequencing and annotation.</title>
        <authorList>
            <consortium name="The Broad Institute Genomics Platform"/>
            <consortium name="The Broad Institute Genome Sequencing Center for Infectious Disease"/>
            <person name="Wu L."/>
            <person name="Ma J."/>
        </authorList>
    </citation>
    <scope>NUCLEOTIDE SEQUENCE [LARGE SCALE GENOMIC DNA]</scope>
    <source>
        <strain evidence="19">JCM 18204</strain>
    </source>
</reference>
<feature type="transmembrane region" description="Helical" evidence="15">
    <location>
        <begin position="141"/>
        <end position="160"/>
    </location>
</feature>
<evidence type="ECO:0000256" key="13">
    <source>
        <dbReference type="ARBA" id="ARBA00023012"/>
    </source>
</evidence>
<evidence type="ECO:0000259" key="17">
    <source>
        <dbReference type="PROSITE" id="PS50885"/>
    </source>
</evidence>
<evidence type="ECO:0000256" key="5">
    <source>
        <dbReference type="ARBA" id="ARBA00022519"/>
    </source>
</evidence>
<dbReference type="PANTHER" id="PTHR44936">
    <property type="entry name" value="SENSOR PROTEIN CREC"/>
    <property type="match status" value="1"/>
</dbReference>
<dbReference type="InterPro" id="IPR036097">
    <property type="entry name" value="HisK_dim/P_sf"/>
</dbReference>
<evidence type="ECO:0000256" key="14">
    <source>
        <dbReference type="ARBA" id="ARBA00023136"/>
    </source>
</evidence>
<evidence type="ECO:0000256" key="11">
    <source>
        <dbReference type="ARBA" id="ARBA00022840"/>
    </source>
</evidence>
<keyword evidence="14 15" id="KW-0472">Membrane</keyword>
<dbReference type="EMBL" id="BAABJE010000001">
    <property type="protein sequence ID" value="GAA4784264.1"/>
    <property type="molecule type" value="Genomic_DNA"/>
</dbReference>
<accession>A0ABP9APB5</accession>
<dbReference type="SUPFAM" id="SSF47384">
    <property type="entry name" value="Homodimeric domain of signal transducing histidine kinase"/>
    <property type="match status" value="1"/>
</dbReference>
<dbReference type="Pfam" id="PF00512">
    <property type="entry name" value="HisKA"/>
    <property type="match status" value="1"/>
</dbReference>
<dbReference type="Gene3D" id="3.30.565.10">
    <property type="entry name" value="Histidine kinase-like ATPase, C-terminal domain"/>
    <property type="match status" value="1"/>
</dbReference>
<dbReference type="SUPFAM" id="SSF55874">
    <property type="entry name" value="ATPase domain of HSP90 chaperone/DNA topoisomerase II/histidine kinase"/>
    <property type="match status" value="1"/>
</dbReference>
<keyword evidence="8 15" id="KW-0812">Transmembrane</keyword>
<evidence type="ECO:0000256" key="1">
    <source>
        <dbReference type="ARBA" id="ARBA00000085"/>
    </source>
</evidence>
<dbReference type="PRINTS" id="PR00344">
    <property type="entry name" value="BCTRLSENSOR"/>
</dbReference>
<evidence type="ECO:0000256" key="4">
    <source>
        <dbReference type="ARBA" id="ARBA00022475"/>
    </source>
</evidence>
<keyword evidence="19" id="KW-1185">Reference proteome</keyword>
<dbReference type="SMART" id="SM00388">
    <property type="entry name" value="HisKA"/>
    <property type="match status" value="1"/>
</dbReference>
<dbReference type="CDD" id="cd00082">
    <property type="entry name" value="HisKA"/>
    <property type="match status" value="1"/>
</dbReference>
<evidence type="ECO:0000256" key="7">
    <source>
        <dbReference type="ARBA" id="ARBA00022679"/>
    </source>
</evidence>
<keyword evidence="7" id="KW-0808">Transferase</keyword>
<dbReference type="PROSITE" id="PS50109">
    <property type="entry name" value="HIS_KIN"/>
    <property type="match status" value="1"/>
</dbReference>
<keyword evidence="6" id="KW-0597">Phosphoprotein</keyword>
<dbReference type="InterPro" id="IPR050980">
    <property type="entry name" value="2C_sensor_his_kinase"/>
</dbReference>
<evidence type="ECO:0000313" key="18">
    <source>
        <dbReference type="EMBL" id="GAA4784264.1"/>
    </source>
</evidence>
<evidence type="ECO:0000256" key="2">
    <source>
        <dbReference type="ARBA" id="ARBA00004429"/>
    </source>
</evidence>
<keyword evidence="11" id="KW-0067">ATP-binding</keyword>
<dbReference type="SMART" id="SM00387">
    <property type="entry name" value="HATPase_c"/>
    <property type="match status" value="1"/>
</dbReference>
<proteinExistence type="predicted"/>
<comment type="caution">
    <text evidence="18">The sequence shown here is derived from an EMBL/GenBank/DDBJ whole genome shotgun (WGS) entry which is preliminary data.</text>
</comment>
<dbReference type="PROSITE" id="PS50885">
    <property type="entry name" value="HAMP"/>
    <property type="match status" value="1"/>
</dbReference>
<organism evidence="18 19">
    <name type="scientific">Lysobacter hankyongensis</name>
    <dbReference type="NCBI Taxonomy" id="1176535"/>
    <lineage>
        <taxon>Bacteria</taxon>
        <taxon>Pseudomonadati</taxon>
        <taxon>Pseudomonadota</taxon>
        <taxon>Gammaproteobacteria</taxon>
        <taxon>Lysobacterales</taxon>
        <taxon>Lysobacteraceae</taxon>
        <taxon>Lysobacter</taxon>
    </lineage>
</organism>
<dbReference type="PANTHER" id="PTHR44936:SF5">
    <property type="entry name" value="SENSOR HISTIDINE KINASE ENVZ"/>
    <property type="match status" value="1"/>
</dbReference>
<keyword evidence="9" id="KW-0547">Nucleotide-binding</keyword>
<evidence type="ECO:0000256" key="10">
    <source>
        <dbReference type="ARBA" id="ARBA00022777"/>
    </source>
</evidence>
<name>A0ABP9APB5_9GAMM</name>
<dbReference type="Gene3D" id="1.10.287.130">
    <property type="match status" value="1"/>
</dbReference>
<keyword evidence="4" id="KW-1003">Cell membrane</keyword>
<dbReference type="InterPro" id="IPR005467">
    <property type="entry name" value="His_kinase_dom"/>
</dbReference>
<keyword evidence="5" id="KW-0997">Cell inner membrane</keyword>
<evidence type="ECO:0000256" key="15">
    <source>
        <dbReference type="SAM" id="Phobius"/>
    </source>
</evidence>
<keyword evidence="12 15" id="KW-1133">Transmembrane helix</keyword>
<dbReference type="InterPro" id="IPR004358">
    <property type="entry name" value="Sig_transdc_His_kin-like_C"/>
</dbReference>
<dbReference type="EC" id="2.7.13.3" evidence="3"/>
<evidence type="ECO:0000313" key="19">
    <source>
        <dbReference type="Proteomes" id="UP001499959"/>
    </source>
</evidence>
<dbReference type="InterPro" id="IPR003594">
    <property type="entry name" value="HATPase_dom"/>
</dbReference>
<gene>
    <name evidence="18" type="ORF">GCM10023307_06220</name>
</gene>
<sequence>MPRRLHARLVLLLAAVVIAALVAAAIAFGLSTRESSAGRVARALHAQVLAADALLAQPDRAAARRQLDALGIVVRNNLPPGERPPMRFLQRTESRVGARLPGRPLRLSGAPARLWVQARAPARGWIGIPVLGGPEPLRRGLLMSLVAIGAMVLVASALFARSLTRPLHRLAEAAAGIVAGEPPPPAPRFASAEILELQGALADAAERTRIAARDRELMLAGISHDMRTPLARLRYALALAPALDPAIDDGTRVGMERDIDELDGIVGQFIDYVRDGRDEPLDTVDLAAMLRALAEDEARQGRAWTLALPDDARLPGRPLALRRALANLFDNAARHGAAPFEATLARVGDDWRLRVGDRGPGVPASALTELGRPFHRVDGARGTPGSGLGLASVARVAGVHGGDLALHNRDGGGLEAVLRLRAVEG</sequence>
<evidence type="ECO:0000256" key="9">
    <source>
        <dbReference type="ARBA" id="ARBA00022741"/>
    </source>
</evidence>
<evidence type="ECO:0000256" key="6">
    <source>
        <dbReference type="ARBA" id="ARBA00022553"/>
    </source>
</evidence>
<dbReference type="SMART" id="SM00304">
    <property type="entry name" value="HAMP"/>
    <property type="match status" value="1"/>
</dbReference>
<evidence type="ECO:0000256" key="8">
    <source>
        <dbReference type="ARBA" id="ARBA00022692"/>
    </source>
</evidence>
<dbReference type="CDD" id="cd00075">
    <property type="entry name" value="HATPase"/>
    <property type="match status" value="1"/>
</dbReference>
<dbReference type="InterPro" id="IPR036890">
    <property type="entry name" value="HATPase_C_sf"/>
</dbReference>
<feature type="domain" description="Histidine kinase" evidence="16">
    <location>
        <begin position="221"/>
        <end position="424"/>
    </location>
</feature>
<feature type="domain" description="HAMP" evidence="17">
    <location>
        <begin position="161"/>
        <end position="213"/>
    </location>
</feature>